<name>A0A9D2RHE8_9BURK</name>
<evidence type="ECO:0000313" key="2">
    <source>
        <dbReference type="Proteomes" id="UP000823889"/>
    </source>
</evidence>
<reference evidence="1" key="1">
    <citation type="journal article" date="2021" name="PeerJ">
        <title>Extensive microbial diversity within the chicken gut microbiome revealed by metagenomics and culture.</title>
        <authorList>
            <person name="Gilroy R."/>
            <person name="Ravi A."/>
            <person name="Getino M."/>
            <person name="Pursley I."/>
            <person name="Horton D.L."/>
            <person name="Alikhan N.F."/>
            <person name="Baker D."/>
            <person name="Gharbi K."/>
            <person name="Hall N."/>
            <person name="Watson M."/>
            <person name="Adriaenssens E.M."/>
            <person name="Foster-Nyarko E."/>
            <person name="Jarju S."/>
            <person name="Secka A."/>
            <person name="Antonio M."/>
            <person name="Oren A."/>
            <person name="Chaudhuri R.R."/>
            <person name="La Ragione R."/>
            <person name="Hildebrand F."/>
            <person name="Pallen M.J."/>
        </authorList>
    </citation>
    <scope>NUCLEOTIDE SEQUENCE</scope>
    <source>
        <strain evidence="1">9264</strain>
    </source>
</reference>
<dbReference type="AlphaFoldDB" id="A0A9D2RHE8"/>
<gene>
    <name evidence="1" type="ORF">H9906_03160</name>
</gene>
<comment type="caution">
    <text evidence="1">The sequence shown here is derived from an EMBL/GenBank/DDBJ whole genome shotgun (WGS) entry which is preliminary data.</text>
</comment>
<dbReference type="Pfam" id="PF04286">
    <property type="entry name" value="DUF445"/>
    <property type="match status" value="1"/>
</dbReference>
<dbReference type="EMBL" id="DWUQ01000061">
    <property type="protein sequence ID" value="HJD44009.1"/>
    <property type="molecule type" value="Genomic_DNA"/>
</dbReference>
<evidence type="ECO:0000313" key="1">
    <source>
        <dbReference type="EMBL" id="HJD44009.1"/>
    </source>
</evidence>
<accession>A0A9D2RHE8</accession>
<protein>
    <submittedName>
        <fullName evidence="1">DUF445 domain-containing protein</fullName>
    </submittedName>
</protein>
<dbReference type="PANTHER" id="PTHR38442:SF1">
    <property type="entry name" value="INNER MEMBRANE PROTEIN"/>
    <property type="match status" value="1"/>
</dbReference>
<organism evidence="1 2">
    <name type="scientific">Candidatus Paenalcaligenes intestinipullorum</name>
    <dbReference type="NCBI Taxonomy" id="2838718"/>
    <lineage>
        <taxon>Bacteria</taxon>
        <taxon>Pseudomonadati</taxon>
        <taxon>Pseudomonadota</taxon>
        <taxon>Betaproteobacteria</taxon>
        <taxon>Burkholderiales</taxon>
        <taxon>Alcaligenaceae</taxon>
        <taxon>Paenalcaligenes</taxon>
    </lineage>
</organism>
<sequence length="419" mass="47463">MSATASTTAFKRMRAMATGLLLGVFVLFLIARTLEGSASVWGYIRAFAEAGMVGAIADWFAVTAIFRHPLGLPIPHTAIVPRKQAALGLSLGRFISDYFLTVEQLMPKVQRYQPIRRLTRWLSRKANAQLVAQYATVWLQHALSAARDTRAARYFQVTILEGLQHANLGRWIGKLLAALTEGQRHQEVVELALQWLDEALQNEDLQRKLAHAISSELRGTLYLKSLSAIAGGWSTDKLVAALSRELSAMSRDPEHELRQSFEEALQTLISRLQDDADFQTQIQQWQNDWLAEPAVTHYVQTVWSQIINKIELDLQQPHSLIQARLAQALQLFARELYKDEAAQSVLNDKLHEVLPLIIEKYRHRVALYIQERVESWDSAELVDQLETQIGKDLQFIRINGTLVGGLVGLTLHTFSQWVW</sequence>
<dbReference type="GO" id="GO:0005886">
    <property type="term" value="C:plasma membrane"/>
    <property type="evidence" value="ECO:0007669"/>
    <property type="project" value="TreeGrafter"/>
</dbReference>
<dbReference type="Proteomes" id="UP000823889">
    <property type="component" value="Unassembled WGS sequence"/>
</dbReference>
<proteinExistence type="predicted"/>
<dbReference type="PANTHER" id="PTHR38442">
    <property type="entry name" value="INNER MEMBRANE PROTEIN-RELATED"/>
    <property type="match status" value="1"/>
</dbReference>
<dbReference type="InterPro" id="IPR007383">
    <property type="entry name" value="DUF445"/>
</dbReference>
<reference evidence="1" key="2">
    <citation type="submission" date="2021-04" db="EMBL/GenBank/DDBJ databases">
        <authorList>
            <person name="Gilroy R."/>
        </authorList>
    </citation>
    <scope>NUCLEOTIDE SEQUENCE</scope>
    <source>
        <strain evidence="1">9264</strain>
    </source>
</reference>